<gene>
    <name evidence="1" type="ORF">A2945_03495</name>
</gene>
<evidence type="ECO:0000313" key="2">
    <source>
        <dbReference type="Proteomes" id="UP000178880"/>
    </source>
</evidence>
<comment type="caution">
    <text evidence="1">The sequence shown here is derived from an EMBL/GenBank/DDBJ whole genome shotgun (WGS) entry which is preliminary data.</text>
</comment>
<dbReference type="AlphaFoldDB" id="A0A1G2CG72"/>
<protein>
    <submittedName>
        <fullName evidence="1">Uncharacterized protein</fullName>
    </submittedName>
</protein>
<proteinExistence type="predicted"/>
<sequence length="94" mass="10701">MRKPQTVSGTTTQTFRNPTSWLLSAMKFLKLMERLLWVSTNTHSKNARAATAALLILWVDITDLGWRVILPRFEPILNSQLSHQIKTKLPLIGS</sequence>
<evidence type="ECO:0000313" key="1">
    <source>
        <dbReference type="EMBL" id="OGZ00385.1"/>
    </source>
</evidence>
<reference evidence="1 2" key="1">
    <citation type="journal article" date="2016" name="Nat. Commun.">
        <title>Thousands of microbial genomes shed light on interconnected biogeochemical processes in an aquifer system.</title>
        <authorList>
            <person name="Anantharaman K."/>
            <person name="Brown C.T."/>
            <person name="Hug L.A."/>
            <person name="Sharon I."/>
            <person name="Castelle C.J."/>
            <person name="Probst A.J."/>
            <person name="Thomas B.C."/>
            <person name="Singh A."/>
            <person name="Wilkins M.J."/>
            <person name="Karaoz U."/>
            <person name="Brodie E.L."/>
            <person name="Williams K.H."/>
            <person name="Hubbard S.S."/>
            <person name="Banfield J.F."/>
        </authorList>
    </citation>
    <scope>NUCLEOTIDE SEQUENCE [LARGE SCALE GENOMIC DNA]</scope>
</reference>
<organism evidence="1 2">
    <name type="scientific">Candidatus Liptonbacteria bacterium RIFCSPLOWO2_01_FULL_52_25</name>
    <dbReference type="NCBI Taxonomy" id="1798650"/>
    <lineage>
        <taxon>Bacteria</taxon>
        <taxon>Candidatus Liptoniibacteriota</taxon>
    </lineage>
</organism>
<name>A0A1G2CG72_9BACT</name>
<dbReference type="EMBL" id="MHLA01000001">
    <property type="protein sequence ID" value="OGZ00385.1"/>
    <property type="molecule type" value="Genomic_DNA"/>
</dbReference>
<dbReference type="Proteomes" id="UP000178880">
    <property type="component" value="Unassembled WGS sequence"/>
</dbReference>
<accession>A0A1G2CG72</accession>